<dbReference type="GO" id="GO:0005484">
    <property type="term" value="F:SNAP receptor activity"/>
    <property type="evidence" value="ECO:0007669"/>
    <property type="project" value="TreeGrafter"/>
</dbReference>
<sequence length="236" mass="26704">MVKSRLEINFRRLLVRCETLAASSEWKDTWRSQEYLNALTELLAEVKSAPNRPDPETLSDYQAKVDYLKRVVAAEKLGTGAVREGGGTGTLSLTAPSSQLQDPLTRDLQHRVTSRVNEDVRKELFGRGEQASLEPRHRKGATTTTTDFDALLQFHHKQQEKVAEDMLGLVQSLKEQSLVAGKIILKDNKVLEKSSHLAEGNFARLKVESDRLSEYRSRSCKCWVYLLLIIISVTFF</sequence>
<evidence type="ECO:0000313" key="14">
    <source>
        <dbReference type="Proteomes" id="UP000677054"/>
    </source>
</evidence>
<keyword evidence="8" id="KW-0653">Protein transport</keyword>
<name>A0A7R9AIE9_9CRUS</name>
<keyword evidence="7" id="KW-0931">ER-Golgi transport</keyword>
<keyword evidence="10" id="KW-0472">Membrane</keyword>
<evidence type="ECO:0000256" key="3">
    <source>
        <dbReference type="ARBA" id="ARBA00015843"/>
    </source>
</evidence>
<evidence type="ECO:0000313" key="13">
    <source>
        <dbReference type="EMBL" id="CAD7254733.1"/>
    </source>
</evidence>
<evidence type="ECO:0000256" key="9">
    <source>
        <dbReference type="ARBA" id="ARBA00022989"/>
    </source>
</evidence>
<dbReference type="AlphaFoldDB" id="A0A7R9AIE9"/>
<dbReference type="EMBL" id="LR911736">
    <property type="protein sequence ID" value="CAD7254733.1"/>
    <property type="molecule type" value="Genomic_DNA"/>
</dbReference>
<dbReference type="CDD" id="cd15860">
    <property type="entry name" value="SNARE_USE1"/>
    <property type="match status" value="1"/>
</dbReference>
<keyword evidence="5" id="KW-0812">Transmembrane</keyword>
<dbReference type="PANTHER" id="PTHR13050:SF7">
    <property type="entry name" value="VESICLE TRANSPORT PROTEIN USE1"/>
    <property type="match status" value="1"/>
</dbReference>
<evidence type="ECO:0000256" key="1">
    <source>
        <dbReference type="ARBA" id="ARBA00004163"/>
    </source>
</evidence>
<dbReference type="GO" id="GO:0005789">
    <property type="term" value="C:endoplasmic reticulum membrane"/>
    <property type="evidence" value="ECO:0007669"/>
    <property type="project" value="UniProtKB-SubCell"/>
</dbReference>
<proteinExistence type="inferred from homology"/>
<accession>A0A7R9AIE9</accession>
<evidence type="ECO:0000256" key="10">
    <source>
        <dbReference type="ARBA" id="ARBA00023136"/>
    </source>
</evidence>
<evidence type="ECO:0000256" key="11">
    <source>
        <dbReference type="ARBA" id="ARBA00032711"/>
    </source>
</evidence>
<keyword evidence="4" id="KW-0813">Transport</keyword>
<dbReference type="EMBL" id="CAJPEV010012218">
    <property type="protein sequence ID" value="CAG0906421.1"/>
    <property type="molecule type" value="Genomic_DNA"/>
</dbReference>
<comment type="subcellular location">
    <subcellularLocation>
        <location evidence="1">Endoplasmic reticulum membrane</location>
        <topology evidence="1">Single-pass type IV membrane protein</topology>
    </subcellularLocation>
</comment>
<keyword evidence="9" id="KW-1133">Transmembrane helix</keyword>
<dbReference type="PANTHER" id="PTHR13050">
    <property type="entry name" value="USE1-LIKE PROTEIN"/>
    <property type="match status" value="1"/>
</dbReference>
<evidence type="ECO:0000256" key="8">
    <source>
        <dbReference type="ARBA" id="ARBA00022927"/>
    </source>
</evidence>
<dbReference type="Pfam" id="PF09753">
    <property type="entry name" value="Use1"/>
    <property type="match status" value="1"/>
</dbReference>
<dbReference type="GO" id="GO:0015031">
    <property type="term" value="P:protein transport"/>
    <property type="evidence" value="ECO:0007669"/>
    <property type="project" value="UniProtKB-KW"/>
</dbReference>
<evidence type="ECO:0000256" key="2">
    <source>
        <dbReference type="ARBA" id="ARBA00007891"/>
    </source>
</evidence>
<keyword evidence="14" id="KW-1185">Reference proteome</keyword>
<dbReference type="OrthoDB" id="4506189at2759"/>
<evidence type="ECO:0000256" key="7">
    <source>
        <dbReference type="ARBA" id="ARBA00022892"/>
    </source>
</evidence>
<evidence type="ECO:0000256" key="4">
    <source>
        <dbReference type="ARBA" id="ARBA00022448"/>
    </source>
</evidence>
<dbReference type="GO" id="GO:0031201">
    <property type="term" value="C:SNARE complex"/>
    <property type="evidence" value="ECO:0007669"/>
    <property type="project" value="TreeGrafter"/>
</dbReference>
<feature type="non-terminal residue" evidence="13">
    <location>
        <position position="1"/>
    </location>
</feature>
<reference evidence="13" key="1">
    <citation type="submission" date="2020-11" db="EMBL/GenBank/DDBJ databases">
        <authorList>
            <person name="Tran Van P."/>
        </authorList>
    </citation>
    <scope>NUCLEOTIDE SEQUENCE</scope>
</reference>
<feature type="compositionally biased region" description="Polar residues" evidence="12">
    <location>
        <begin position="91"/>
        <end position="102"/>
    </location>
</feature>
<evidence type="ECO:0000256" key="6">
    <source>
        <dbReference type="ARBA" id="ARBA00022824"/>
    </source>
</evidence>
<dbReference type="GO" id="GO:0006890">
    <property type="term" value="P:retrograde vesicle-mediated transport, Golgi to endoplasmic reticulum"/>
    <property type="evidence" value="ECO:0007669"/>
    <property type="project" value="TreeGrafter"/>
</dbReference>
<dbReference type="InterPro" id="IPR019150">
    <property type="entry name" value="Vesicle_transport_protein_Use1"/>
</dbReference>
<feature type="region of interest" description="Disordered" evidence="12">
    <location>
        <begin position="84"/>
        <end position="103"/>
    </location>
</feature>
<gene>
    <name evidence="13" type="ORF">DSTB1V02_LOCUS14479</name>
</gene>
<protein>
    <recommendedName>
        <fullName evidence="3">Vesicle transport protein USE1</fullName>
    </recommendedName>
    <alternativeName>
        <fullName evidence="11">USE1-like protein</fullName>
    </alternativeName>
</protein>
<evidence type="ECO:0000256" key="12">
    <source>
        <dbReference type="SAM" id="MobiDB-lite"/>
    </source>
</evidence>
<keyword evidence="6" id="KW-0256">Endoplasmic reticulum</keyword>
<dbReference type="Proteomes" id="UP000677054">
    <property type="component" value="Unassembled WGS sequence"/>
</dbReference>
<organism evidence="13">
    <name type="scientific">Darwinula stevensoni</name>
    <dbReference type="NCBI Taxonomy" id="69355"/>
    <lineage>
        <taxon>Eukaryota</taxon>
        <taxon>Metazoa</taxon>
        <taxon>Ecdysozoa</taxon>
        <taxon>Arthropoda</taxon>
        <taxon>Crustacea</taxon>
        <taxon>Oligostraca</taxon>
        <taxon>Ostracoda</taxon>
        <taxon>Podocopa</taxon>
        <taxon>Podocopida</taxon>
        <taxon>Darwinulocopina</taxon>
        <taxon>Darwinuloidea</taxon>
        <taxon>Darwinulidae</taxon>
        <taxon>Darwinula</taxon>
    </lineage>
</organism>
<comment type="similarity">
    <text evidence="2">Belongs to the USE1 family.</text>
</comment>
<evidence type="ECO:0000256" key="5">
    <source>
        <dbReference type="ARBA" id="ARBA00022692"/>
    </source>
</evidence>